<feature type="domain" description="Carrier" evidence="3">
    <location>
        <begin position="210"/>
        <end position="284"/>
    </location>
</feature>
<keyword evidence="1" id="KW-0596">Phosphopantetheine</keyword>
<sequence>MFAVGSGGWGRRPPPPHVRLYNLDRSLNPVPVGVAGELYIGGAGVVPGYWQRHDLTAERFVPDPFDSVGRRLYKTGDLVRYRADGALEFLGRIDHQVKIRGFRIELGEIEAQLLKQPKIKDAVVIAREDHSSNKRLVAYLVLNQVAEDTEVEHAIVEHLKAQLKQHLPDYMVPSACVMLDAMPLSANGKLDRNRLPVPDFSGTNNRDFVAPLGNFEEVLAEVWQQLLGVERISRNDHFFELGGHSLLAIQLIQRLSEREMVIDARTIFVTPILSDMALAITVGSHQHNLEIPPNLLNQAEYEPKDEALEEFRL</sequence>
<dbReference type="Gene3D" id="1.10.1200.10">
    <property type="entry name" value="ACP-like"/>
    <property type="match status" value="1"/>
</dbReference>
<accession>A0ABU4UMT0</accession>
<evidence type="ECO:0000256" key="1">
    <source>
        <dbReference type="ARBA" id="ARBA00022450"/>
    </source>
</evidence>
<evidence type="ECO:0000313" key="5">
    <source>
        <dbReference type="Proteomes" id="UP001284537"/>
    </source>
</evidence>
<dbReference type="PANTHER" id="PTHR45527:SF1">
    <property type="entry name" value="FATTY ACID SYNTHASE"/>
    <property type="match status" value="1"/>
</dbReference>
<dbReference type="InterPro" id="IPR045851">
    <property type="entry name" value="AMP-bd_C_sf"/>
</dbReference>
<dbReference type="PROSITE" id="PS00012">
    <property type="entry name" value="PHOSPHOPANTETHEINE"/>
    <property type="match status" value="1"/>
</dbReference>
<keyword evidence="2" id="KW-0597">Phosphoprotein</keyword>
<dbReference type="InterPro" id="IPR006162">
    <property type="entry name" value="Ppantetheine_attach_site"/>
</dbReference>
<dbReference type="InterPro" id="IPR009081">
    <property type="entry name" value="PP-bd_ACP"/>
</dbReference>
<comment type="caution">
    <text evidence="4">The sequence shown here is derived from an EMBL/GenBank/DDBJ whole genome shotgun (WGS) entry which is preliminary data.</text>
</comment>
<dbReference type="Gene3D" id="2.30.38.10">
    <property type="entry name" value="Luciferase, Domain 3"/>
    <property type="match status" value="1"/>
</dbReference>
<gene>
    <name evidence="4" type="ORF">QLH52_24490</name>
</gene>
<evidence type="ECO:0000259" key="3">
    <source>
        <dbReference type="PROSITE" id="PS50075"/>
    </source>
</evidence>
<dbReference type="PANTHER" id="PTHR45527">
    <property type="entry name" value="NONRIBOSOMAL PEPTIDE SYNTHETASE"/>
    <property type="match status" value="1"/>
</dbReference>
<dbReference type="Proteomes" id="UP001284537">
    <property type="component" value="Unassembled WGS sequence"/>
</dbReference>
<dbReference type="PROSITE" id="PS50075">
    <property type="entry name" value="CARRIER"/>
    <property type="match status" value="1"/>
</dbReference>
<reference evidence="4 5" key="1">
    <citation type="submission" date="2023-11" db="EMBL/GenBank/DDBJ databases">
        <authorList>
            <person name="Ouyang M.-Y."/>
        </authorList>
    </citation>
    <scope>NUCLEOTIDE SEQUENCE [LARGE SCALE GENOMIC DNA]</scope>
    <source>
        <strain evidence="4 5">OY6</strain>
    </source>
</reference>
<dbReference type="Pfam" id="PF13193">
    <property type="entry name" value="AMP-binding_C"/>
    <property type="match status" value="1"/>
</dbReference>
<dbReference type="SUPFAM" id="SSF47336">
    <property type="entry name" value="ACP-like"/>
    <property type="match status" value="1"/>
</dbReference>
<evidence type="ECO:0000313" key="4">
    <source>
        <dbReference type="EMBL" id="MDX8130466.1"/>
    </source>
</evidence>
<dbReference type="InterPro" id="IPR025110">
    <property type="entry name" value="AMP-bd_C"/>
</dbReference>
<dbReference type="InterPro" id="IPR036736">
    <property type="entry name" value="ACP-like_sf"/>
</dbReference>
<organism evidence="4 5">
    <name type="scientific">Methylomonas defluvii</name>
    <dbReference type="NCBI Taxonomy" id="3045149"/>
    <lineage>
        <taxon>Bacteria</taxon>
        <taxon>Pseudomonadati</taxon>
        <taxon>Pseudomonadota</taxon>
        <taxon>Gammaproteobacteria</taxon>
        <taxon>Methylococcales</taxon>
        <taxon>Methylococcaceae</taxon>
        <taxon>Methylomonas</taxon>
    </lineage>
</organism>
<dbReference type="SUPFAM" id="SSF56801">
    <property type="entry name" value="Acetyl-CoA synthetase-like"/>
    <property type="match status" value="1"/>
</dbReference>
<dbReference type="EMBL" id="JAXARY010000053">
    <property type="protein sequence ID" value="MDX8130466.1"/>
    <property type="molecule type" value="Genomic_DNA"/>
</dbReference>
<dbReference type="Pfam" id="PF00550">
    <property type="entry name" value="PP-binding"/>
    <property type="match status" value="1"/>
</dbReference>
<evidence type="ECO:0000256" key="2">
    <source>
        <dbReference type="ARBA" id="ARBA00022553"/>
    </source>
</evidence>
<name>A0ABU4UMT0_9GAMM</name>
<keyword evidence="5" id="KW-1185">Reference proteome</keyword>
<proteinExistence type="predicted"/>
<protein>
    <submittedName>
        <fullName evidence="4">AMP-binding protein</fullName>
    </submittedName>
</protein>
<dbReference type="Gene3D" id="3.30.300.30">
    <property type="match status" value="1"/>
</dbReference>